<name>A0ABV5LYA1_9ACTN</name>
<dbReference type="EMBL" id="JBHMCA010000005">
    <property type="protein sequence ID" value="MFB9441581.1"/>
    <property type="molecule type" value="Genomic_DNA"/>
</dbReference>
<comment type="caution">
    <text evidence="2">The sequence shown here is derived from an EMBL/GenBank/DDBJ whole genome shotgun (WGS) entry which is preliminary data.</text>
</comment>
<organism evidence="2 3">
    <name type="scientific">Dactylosporangium vinaceum</name>
    <dbReference type="NCBI Taxonomy" id="53362"/>
    <lineage>
        <taxon>Bacteria</taxon>
        <taxon>Bacillati</taxon>
        <taxon>Actinomycetota</taxon>
        <taxon>Actinomycetes</taxon>
        <taxon>Micromonosporales</taxon>
        <taxon>Micromonosporaceae</taxon>
        <taxon>Dactylosporangium</taxon>
    </lineage>
</organism>
<evidence type="ECO:0000313" key="3">
    <source>
        <dbReference type="Proteomes" id="UP001589608"/>
    </source>
</evidence>
<accession>A0ABV5LYA1</accession>
<keyword evidence="1" id="KW-1133">Transmembrane helix</keyword>
<evidence type="ECO:0000313" key="2">
    <source>
        <dbReference type="EMBL" id="MFB9441581.1"/>
    </source>
</evidence>
<feature type="transmembrane region" description="Helical" evidence="1">
    <location>
        <begin position="163"/>
        <end position="184"/>
    </location>
</feature>
<keyword evidence="1" id="KW-0472">Membrane</keyword>
<keyword evidence="1" id="KW-0812">Transmembrane</keyword>
<feature type="transmembrane region" description="Helical" evidence="1">
    <location>
        <begin position="110"/>
        <end position="129"/>
    </location>
</feature>
<sequence>MIRAISSWATAAMVFAAAAALTNLAMAFLPVVDLHAVHHPGPATTALATALRLVAGVLLGGFALAFAVAWAGWSSRARKNLQGFGVRSRRVVDSIGRAPDVRRRMTTLTWALRGAVLAGGLALLLAWLGGRSTAGEIADVRAQARSGHPVDDALAAHLFGREVLLYLPSAALFVLVAVLALLFIARVTSAQYGRVARLSGDTGLAGGDAVGRRRLGARDDAVALVGGTIRA</sequence>
<keyword evidence="3" id="KW-1185">Reference proteome</keyword>
<gene>
    <name evidence="2" type="ORF">ACFFTR_00605</name>
</gene>
<protein>
    <submittedName>
        <fullName evidence="2">Uncharacterized protein</fullName>
    </submittedName>
</protein>
<feature type="transmembrane region" description="Helical" evidence="1">
    <location>
        <begin position="51"/>
        <end position="73"/>
    </location>
</feature>
<dbReference type="RefSeq" id="WP_223098817.1">
    <property type="nucleotide sequence ID" value="NZ_CP061913.1"/>
</dbReference>
<proteinExistence type="predicted"/>
<dbReference type="Proteomes" id="UP001589608">
    <property type="component" value="Unassembled WGS sequence"/>
</dbReference>
<reference evidence="2 3" key="1">
    <citation type="submission" date="2024-09" db="EMBL/GenBank/DDBJ databases">
        <authorList>
            <person name="Sun Q."/>
            <person name="Mori K."/>
        </authorList>
    </citation>
    <scope>NUCLEOTIDE SEQUENCE [LARGE SCALE GENOMIC DNA]</scope>
    <source>
        <strain evidence="2 3">JCM 3307</strain>
    </source>
</reference>
<evidence type="ECO:0000256" key="1">
    <source>
        <dbReference type="SAM" id="Phobius"/>
    </source>
</evidence>